<evidence type="ECO:0000313" key="1">
    <source>
        <dbReference type="EMBL" id="GAG43314.1"/>
    </source>
</evidence>
<organism evidence="1">
    <name type="scientific">marine sediment metagenome</name>
    <dbReference type="NCBI Taxonomy" id="412755"/>
    <lineage>
        <taxon>unclassified sequences</taxon>
        <taxon>metagenomes</taxon>
        <taxon>ecological metagenomes</taxon>
    </lineage>
</organism>
<gene>
    <name evidence="1" type="ORF">S01H1_81518</name>
</gene>
<dbReference type="PROSITE" id="PS51257">
    <property type="entry name" value="PROKAR_LIPOPROTEIN"/>
    <property type="match status" value="1"/>
</dbReference>
<proteinExistence type="predicted"/>
<reference evidence="1" key="1">
    <citation type="journal article" date="2014" name="Front. Microbiol.">
        <title>High frequency of phylogenetically diverse reductive dehalogenase-homologous genes in deep subseafloor sedimentary metagenomes.</title>
        <authorList>
            <person name="Kawai M."/>
            <person name="Futagami T."/>
            <person name="Toyoda A."/>
            <person name="Takaki Y."/>
            <person name="Nishi S."/>
            <person name="Hori S."/>
            <person name="Arai W."/>
            <person name="Tsubouchi T."/>
            <person name="Morono Y."/>
            <person name="Uchiyama I."/>
            <person name="Ito T."/>
            <person name="Fujiyama A."/>
            <person name="Inagaki F."/>
            <person name="Takami H."/>
        </authorList>
    </citation>
    <scope>NUCLEOTIDE SEQUENCE</scope>
    <source>
        <strain evidence="1">Expedition CK06-06</strain>
    </source>
</reference>
<name>X0XJH9_9ZZZZ</name>
<accession>X0XJH9</accession>
<protein>
    <submittedName>
        <fullName evidence="1">Uncharacterized protein</fullName>
    </submittedName>
</protein>
<comment type="caution">
    <text evidence="1">The sequence shown here is derived from an EMBL/GenBank/DDBJ whole genome shotgun (WGS) entry which is preliminary data.</text>
</comment>
<dbReference type="AlphaFoldDB" id="X0XJH9"/>
<sequence>MAKLRFALVLAAPLMFGCHVFEDPASIQLYASVTHTILQTELNAGVVHLTDEELADRLGIMRAVVPVTMEAAGVASEYLDALETETYRRAEE</sequence>
<dbReference type="EMBL" id="BARS01055168">
    <property type="protein sequence ID" value="GAG43314.1"/>
    <property type="molecule type" value="Genomic_DNA"/>
</dbReference>